<name>A0AAE4B348_9RHOB</name>
<proteinExistence type="predicted"/>
<dbReference type="PANTHER" id="PTHR34227:SF11">
    <property type="entry name" value="CHAPERONE PROTEIN TORD"/>
    <property type="match status" value="1"/>
</dbReference>
<dbReference type="AlphaFoldDB" id="A0AAE4B348"/>
<evidence type="ECO:0000313" key="2">
    <source>
        <dbReference type="EMBL" id="MDQ2088927.1"/>
    </source>
</evidence>
<dbReference type="Proteomes" id="UP001226762">
    <property type="component" value="Unassembled WGS sequence"/>
</dbReference>
<dbReference type="InterPro" id="IPR036411">
    <property type="entry name" value="TorD-like_sf"/>
</dbReference>
<dbReference type="InterPro" id="IPR050289">
    <property type="entry name" value="TorD/DmsD_chaperones"/>
</dbReference>
<protein>
    <submittedName>
        <fullName evidence="2">Molecular chaperone TorD family protein</fullName>
    </submittedName>
</protein>
<reference evidence="2" key="2">
    <citation type="submission" date="2023-02" db="EMBL/GenBank/DDBJ databases">
        <title>'Rhodoalgimonas zhirmunskyi' gen. nov., isolated from a red alga.</title>
        <authorList>
            <person name="Nedashkovskaya O.I."/>
            <person name="Otstavnykh N.Y."/>
            <person name="Bystritskaya E.P."/>
            <person name="Balabanova L.A."/>
            <person name="Isaeva M.P."/>
        </authorList>
    </citation>
    <scope>NUCLEOTIDE SEQUENCE</scope>
    <source>
        <strain evidence="2">KCTC 52189</strain>
    </source>
</reference>
<dbReference type="Gene3D" id="1.10.3480.10">
    <property type="entry name" value="TorD-like"/>
    <property type="match status" value="1"/>
</dbReference>
<dbReference type="InterPro" id="IPR020945">
    <property type="entry name" value="DMSO/NO3_reduct_chaperone"/>
</dbReference>
<comment type="caution">
    <text evidence="2">The sequence shown here is derived from an EMBL/GenBank/DDBJ whole genome shotgun (WGS) entry which is preliminary data.</text>
</comment>
<dbReference type="EMBL" id="JANHAX010000001">
    <property type="protein sequence ID" value="MDQ2088927.1"/>
    <property type="molecule type" value="Genomic_DNA"/>
</dbReference>
<sequence>MVNEAPQISTVEAARLRHLAEGLDVLIRFHDRELDRDLLAALRRHDVAAGLRDVAGTDASRQAVQALSGALDDIGAAPDESTLDDLAAEFADLYLTHGYRVSPSGSVWLTEDKLERQMPMFEVRDWYEHYGISVPDWRVRADDHLVHELQFVSFLCSMGQGVAAMDAARFLDLHVLAWLPEFCRRASDRVRQPLYAAVMQLTLAYLDDLRSELEAITGLPRDVREIADLDTSRKFTPEPEPYVPGVAESW</sequence>
<dbReference type="SUPFAM" id="SSF89155">
    <property type="entry name" value="TorD-like"/>
    <property type="match status" value="1"/>
</dbReference>
<evidence type="ECO:0000256" key="1">
    <source>
        <dbReference type="ARBA" id="ARBA00023186"/>
    </source>
</evidence>
<keyword evidence="3" id="KW-1185">Reference proteome</keyword>
<dbReference type="RefSeq" id="WP_306734186.1">
    <property type="nucleotide sequence ID" value="NZ_JANHAX010000001.1"/>
</dbReference>
<dbReference type="Pfam" id="PF02613">
    <property type="entry name" value="Nitrate_red_del"/>
    <property type="match status" value="1"/>
</dbReference>
<organism evidence="2 3">
    <name type="scientific">Marimonas arenosa</name>
    <dbReference type="NCBI Taxonomy" id="1795305"/>
    <lineage>
        <taxon>Bacteria</taxon>
        <taxon>Pseudomonadati</taxon>
        <taxon>Pseudomonadota</taxon>
        <taxon>Alphaproteobacteria</taxon>
        <taxon>Rhodobacterales</taxon>
        <taxon>Paracoccaceae</taxon>
        <taxon>Marimonas</taxon>
    </lineage>
</organism>
<evidence type="ECO:0000313" key="3">
    <source>
        <dbReference type="Proteomes" id="UP001226762"/>
    </source>
</evidence>
<keyword evidence="1" id="KW-0143">Chaperone</keyword>
<accession>A0AAE4B348</accession>
<dbReference type="PANTHER" id="PTHR34227">
    <property type="entry name" value="CHAPERONE PROTEIN YCDY"/>
    <property type="match status" value="1"/>
</dbReference>
<reference evidence="2" key="1">
    <citation type="submission" date="2022-07" db="EMBL/GenBank/DDBJ databases">
        <authorList>
            <person name="Otstavnykh N."/>
            <person name="Isaeva M."/>
            <person name="Bystritskaya E."/>
        </authorList>
    </citation>
    <scope>NUCLEOTIDE SEQUENCE</scope>
    <source>
        <strain evidence="2">KCTC 52189</strain>
    </source>
</reference>
<gene>
    <name evidence="2" type="ORF">NO357_03300</name>
</gene>